<dbReference type="PANTHER" id="PTHR11394:SF69">
    <property type="entry name" value="TASTE RECEPTOR TYPE 2 MEMBER 134"/>
    <property type="match status" value="1"/>
</dbReference>
<dbReference type="GO" id="GO:0004930">
    <property type="term" value="F:G protein-coupled receptor activity"/>
    <property type="evidence" value="ECO:0007669"/>
    <property type="project" value="UniProtKB-KW"/>
</dbReference>
<keyword evidence="9 12" id="KW-0675">Receptor</keyword>
<evidence type="ECO:0000256" key="10">
    <source>
        <dbReference type="ARBA" id="ARBA00023224"/>
    </source>
</evidence>
<accession>A0A8C0D9K8</accession>
<keyword evidence="7 12" id="KW-0297">G-protein coupled receptor</keyword>
<dbReference type="OMA" id="IPWDFIN"/>
<keyword evidence="8 12" id="KW-0472">Membrane</keyword>
<evidence type="ECO:0000256" key="12">
    <source>
        <dbReference type="RuleBase" id="RU004424"/>
    </source>
</evidence>
<evidence type="ECO:0000256" key="11">
    <source>
        <dbReference type="RuleBase" id="RU004423"/>
    </source>
</evidence>
<evidence type="ECO:0000256" key="7">
    <source>
        <dbReference type="ARBA" id="ARBA00023040"/>
    </source>
</evidence>
<dbReference type="GeneTree" id="ENSGT01150000286961"/>
<evidence type="ECO:0000256" key="4">
    <source>
        <dbReference type="ARBA" id="ARBA00022606"/>
    </source>
</evidence>
<evidence type="ECO:0000313" key="14">
    <source>
        <dbReference type="Ensembl" id="ENSBMSP00010016619.1"/>
    </source>
</evidence>
<evidence type="ECO:0000256" key="8">
    <source>
        <dbReference type="ARBA" id="ARBA00023136"/>
    </source>
</evidence>
<feature type="transmembrane region" description="Helical" evidence="13">
    <location>
        <begin position="171"/>
        <end position="192"/>
    </location>
</feature>
<reference evidence="14" key="1">
    <citation type="submission" date="2023-09" db="UniProtKB">
        <authorList>
            <consortium name="Ensembl"/>
        </authorList>
    </citation>
    <scope>IDENTIFICATION</scope>
</reference>
<dbReference type="Ensembl" id="ENSBMST00010018373.1">
    <property type="protein sequence ID" value="ENSBMSP00010016619.1"/>
    <property type="gene ID" value="ENSBMSG00010012069.1"/>
</dbReference>
<evidence type="ECO:0000256" key="2">
    <source>
        <dbReference type="ARBA" id="ARBA00007376"/>
    </source>
</evidence>
<keyword evidence="3 12" id="KW-0919">Taste</keyword>
<proteinExistence type="inferred from homology"/>
<feature type="transmembrane region" description="Helical" evidence="13">
    <location>
        <begin position="75"/>
        <end position="93"/>
    </location>
</feature>
<feature type="transmembrane region" description="Helical" evidence="13">
    <location>
        <begin position="6"/>
        <end position="31"/>
    </location>
</feature>
<keyword evidence="10 12" id="KW-0807">Transducer</keyword>
<protein>
    <recommendedName>
        <fullName evidence="12">Taste receptor type 2</fullName>
    </recommendedName>
</protein>
<evidence type="ECO:0000256" key="13">
    <source>
        <dbReference type="SAM" id="Phobius"/>
    </source>
</evidence>
<keyword evidence="4 12" id="KW-0716">Sensory transduction</keyword>
<evidence type="ECO:0000256" key="5">
    <source>
        <dbReference type="ARBA" id="ARBA00022692"/>
    </source>
</evidence>
<evidence type="ECO:0000256" key="6">
    <source>
        <dbReference type="ARBA" id="ARBA00022989"/>
    </source>
</evidence>
<comment type="subcellular location">
    <subcellularLocation>
        <location evidence="1 12">Membrane</location>
        <topology evidence="1 12">Multi-pass membrane protein</topology>
    </subcellularLocation>
</comment>
<comment type="similarity">
    <text evidence="2 11">Belongs to the G-protein coupled receptor T2R family.</text>
</comment>
<organism evidence="14">
    <name type="scientific">Balaenoptera musculus</name>
    <name type="common">Blue whale</name>
    <dbReference type="NCBI Taxonomy" id="9771"/>
    <lineage>
        <taxon>Eukaryota</taxon>
        <taxon>Metazoa</taxon>
        <taxon>Chordata</taxon>
        <taxon>Craniata</taxon>
        <taxon>Vertebrata</taxon>
        <taxon>Euteleostomi</taxon>
        <taxon>Mammalia</taxon>
        <taxon>Eutheria</taxon>
        <taxon>Laurasiatheria</taxon>
        <taxon>Artiodactyla</taxon>
        <taxon>Whippomorpha</taxon>
        <taxon>Cetacea</taxon>
        <taxon>Mysticeti</taxon>
        <taxon>Balaenopteridae</taxon>
        <taxon>Balaenoptera</taxon>
    </lineage>
</organism>
<dbReference type="GO" id="GO:0016020">
    <property type="term" value="C:membrane"/>
    <property type="evidence" value="ECO:0007669"/>
    <property type="project" value="UniProtKB-SubCell"/>
</dbReference>
<evidence type="ECO:0000256" key="3">
    <source>
        <dbReference type="ARBA" id="ARBA00022480"/>
    </source>
</evidence>
<keyword evidence="6 13" id="KW-1133">Transmembrane helix</keyword>
<evidence type="ECO:0000256" key="1">
    <source>
        <dbReference type="ARBA" id="ARBA00004141"/>
    </source>
</evidence>
<dbReference type="GO" id="GO:0033038">
    <property type="term" value="F:bitter taste receptor activity"/>
    <property type="evidence" value="ECO:0007669"/>
    <property type="project" value="InterPro"/>
</dbReference>
<dbReference type="AlphaFoldDB" id="A0A8C0D9K8"/>
<keyword evidence="5 12" id="KW-0812">Transmembrane</keyword>
<sequence>VPPSPVLIRMVIFFLESVVARLQIGFTVIVLRRSDMTVARPAASRFRPQGMALQNNLLTSFGFGSRFYFRISCSFINTLTFWLTTWLAVFYCVKIASFSHPIFFWLKRRIPRSVSQLLLGSRILSGLTVVSSATEKSILVQMVATQGSHGNDTLAGRTQTVSLRFFLPHAIIMWSVPFLLFLVPTLSLMFSLRRHLGQMRDRRPGPSDPSTRAHTMALNSPAFFLIIFPLAFSSCGKWGPLFIAVRGPLIIAASLVAEHGLQTRRLSSCGSRAQLLHGMWDLPRPGLEPVSPALAGRLSTTAPPGKPCFFLFFVFF</sequence>
<dbReference type="InterPro" id="IPR007960">
    <property type="entry name" value="TAS2R"/>
</dbReference>
<name>A0A8C0D9K8_BALMU</name>
<dbReference type="PANTHER" id="PTHR11394">
    <property type="entry name" value="TASTE RECEPTOR TYPE 2"/>
    <property type="match status" value="1"/>
</dbReference>
<evidence type="ECO:0000256" key="9">
    <source>
        <dbReference type="ARBA" id="ARBA00023170"/>
    </source>
</evidence>
<dbReference type="Pfam" id="PF05296">
    <property type="entry name" value="TAS2R"/>
    <property type="match status" value="1"/>
</dbReference>